<dbReference type="EMBL" id="CP017641">
    <property type="protein sequence ID" value="APZ91424.1"/>
    <property type="molecule type" value="Genomic_DNA"/>
</dbReference>
<dbReference type="InterPro" id="IPR039424">
    <property type="entry name" value="SBP_5"/>
</dbReference>
<reference evidence="2 3" key="1">
    <citation type="journal article" date="2016" name="Front. Microbiol.">
        <title>Fuerstia marisgermanicae gen. nov., sp. nov., an Unusual Member of the Phylum Planctomycetes from the German Wadden Sea.</title>
        <authorList>
            <person name="Kohn T."/>
            <person name="Heuer A."/>
            <person name="Jogler M."/>
            <person name="Vollmers J."/>
            <person name="Boedeker C."/>
            <person name="Bunk B."/>
            <person name="Rast P."/>
            <person name="Borchert D."/>
            <person name="Glockner I."/>
            <person name="Freese H.M."/>
            <person name="Klenk H.P."/>
            <person name="Overmann J."/>
            <person name="Kaster A.K."/>
            <person name="Rohde M."/>
            <person name="Wiegand S."/>
            <person name="Jogler C."/>
        </authorList>
    </citation>
    <scope>NUCLEOTIDE SEQUENCE [LARGE SCALE GENOMIC DNA]</scope>
    <source>
        <strain evidence="2 3">NH11</strain>
    </source>
</reference>
<dbReference type="PANTHER" id="PTHR30290">
    <property type="entry name" value="PERIPLASMIC BINDING COMPONENT OF ABC TRANSPORTER"/>
    <property type="match status" value="1"/>
</dbReference>
<accession>A0A1P8WBJ5</accession>
<proteinExistence type="predicted"/>
<dbReference type="RefSeq" id="WP_077023188.1">
    <property type="nucleotide sequence ID" value="NZ_CP017641.1"/>
</dbReference>
<dbReference type="GO" id="GO:0015833">
    <property type="term" value="P:peptide transport"/>
    <property type="evidence" value="ECO:0007669"/>
    <property type="project" value="TreeGrafter"/>
</dbReference>
<name>A0A1P8WBJ5_9PLAN</name>
<dbReference type="GO" id="GO:1904680">
    <property type="term" value="F:peptide transmembrane transporter activity"/>
    <property type="evidence" value="ECO:0007669"/>
    <property type="project" value="TreeGrafter"/>
</dbReference>
<evidence type="ECO:0000313" key="3">
    <source>
        <dbReference type="Proteomes" id="UP000187735"/>
    </source>
</evidence>
<evidence type="ECO:0000259" key="1">
    <source>
        <dbReference type="Pfam" id="PF00496"/>
    </source>
</evidence>
<dbReference type="Pfam" id="PF00496">
    <property type="entry name" value="SBP_bac_5"/>
    <property type="match status" value="1"/>
</dbReference>
<dbReference type="Gene3D" id="3.90.76.10">
    <property type="entry name" value="Dipeptide-binding Protein, Domain 1"/>
    <property type="match status" value="1"/>
</dbReference>
<dbReference type="Proteomes" id="UP000187735">
    <property type="component" value="Chromosome"/>
</dbReference>
<dbReference type="AlphaFoldDB" id="A0A1P8WBJ5"/>
<organism evidence="2 3">
    <name type="scientific">Fuerstiella marisgermanici</name>
    <dbReference type="NCBI Taxonomy" id="1891926"/>
    <lineage>
        <taxon>Bacteria</taxon>
        <taxon>Pseudomonadati</taxon>
        <taxon>Planctomycetota</taxon>
        <taxon>Planctomycetia</taxon>
        <taxon>Planctomycetales</taxon>
        <taxon>Planctomycetaceae</taxon>
        <taxon>Fuerstiella</taxon>
    </lineage>
</organism>
<evidence type="ECO:0000313" key="2">
    <source>
        <dbReference type="EMBL" id="APZ91424.1"/>
    </source>
</evidence>
<sequence length="860" mass="98695" precursor="true">MAIHLHTHHRLALVSNSRLQLCLVVVIALLCAPQGRAQDEENPTAELPKLADMELPTFEELMTTEDPFDWLVLKDDSVLVTEPIFPRPDPLVARMKEKQELEAETGGSTEQRQARRDRLLELRKINVVLLEDSNSDYRIPLSQVAQIISFPRLMLSRIDQLLEAGEIRKAYEMLMQVEIQAPGWELSQPRFDALLLREANMKLDDNDTIAALALLDELAIRNIENQQLPIMMSQIIDGQIEAAMADEDMAKTKYFLSRLSRHFPQHPVVSKWEQQLQKTARQLLQKTQQLTAAGQHAEAAMAAKDAAMFWSASGTELGGNDRVLYTQAMLRYQILRVPVRRFCGEQLISPVPLEADFRHQELTTVPLFEPSGADELTYFQSSYFDLWDPQDLGREVVFSVRQTRPYWQSQPLLTANQIADTLADLLDPLRPTFNPRLASFVKEFSVHSPTELQVSFHRVPLNLEALFRFPIVGVPPEKQPAPPGTASEVLSTRFTLADETPDRRRYLRSVPEEDGLIAQRYHVAEIQEIKYPDRHAVIQAFNRNEVDVIPHLRPWEVDVFKSQDQFFVQKYAIPQTHVLVFNPMSSAVSSPQLRRALSFGIDREGLLKIVLLRDEEMKYGRPISAPWHTGSYANSPLVKVTPYDHYLSYLLRLAALEQLRIPDKQKFVADAKAAALAAKEDWDEEVFRQDHAAEINAAGEHVQLPKLRMLCDPDEMAMLPAEQMVKRWNALGFDVELISADRQGEPLGDEGWDIMYRRIRMEEPLLDLWPVLLTDDKFQVERLAGFPDWLRQELINLDYATSFIDAQQRLHTIHRHIAAQAFLIPLWEIDDFMVFRNNVKNFQGRPLSTYHGAERWVVTP</sequence>
<gene>
    <name evidence="2" type="ORF">Fuma_01012</name>
</gene>
<dbReference type="KEGG" id="fmr:Fuma_01012"/>
<dbReference type="SUPFAM" id="SSF53850">
    <property type="entry name" value="Periplasmic binding protein-like II"/>
    <property type="match status" value="1"/>
</dbReference>
<feature type="domain" description="Solute-binding protein family 5" evidence="1">
    <location>
        <begin position="412"/>
        <end position="742"/>
    </location>
</feature>
<protein>
    <submittedName>
        <fullName evidence="2">ABC-type oligopeptide transport system, periplasmic component</fullName>
    </submittedName>
</protein>
<keyword evidence="3" id="KW-1185">Reference proteome</keyword>
<dbReference type="Gene3D" id="3.40.190.10">
    <property type="entry name" value="Periplasmic binding protein-like II"/>
    <property type="match status" value="1"/>
</dbReference>
<dbReference type="InterPro" id="IPR000914">
    <property type="entry name" value="SBP_5_dom"/>
</dbReference>
<dbReference type="OrthoDB" id="231050at2"/>
<dbReference type="Gene3D" id="3.10.105.10">
    <property type="entry name" value="Dipeptide-binding Protein, Domain 3"/>
    <property type="match status" value="1"/>
</dbReference>
<dbReference type="STRING" id="1891926.Fuma_01012"/>